<protein>
    <submittedName>
        <fullName evidence="2">Uncharacterized protein</fullName>
    </submittedName>
</protein>
<feature type="compositionally biased region" description="Polar residues" evidence="1">
    <location>
        <begin position="153"/>
        <end position="164"/>
    </location>
</feature>
<reference evidence="2" key="1">
    <citation type="submission" date="2019-12" db="EMBL/GenBank/DDBJ databases">
        <title>An insight into the sialome of adult female Ixodes ricinus ticks feeding for 6 days.</title>
        <authorList>
            <person name="Perner J."/>
            <person name="Ribeiro J.M.C."/>
        </authorList>
    </citation>
    <scope>NUCLEOTIDE SEQUENCE</scope>
    <source>
        <strain evidence="2">Semi-engorged</strain>
        <tissue evidence="2">Salivary glands</tissue>
    </source>
</reference>
<dbReference type="EMBL" id="GIFC01012414">
    <property type="protein sequence ID" value="MXU94497.1"/>
    <property type="molecule type" value="Transcribed_RNA"/>
</dbReference>
<accession>A0A6B0UXB3</accession>
<feature type="region of interest" description="Disordered" evidence="1">
    <location>
        <begin position="132"/>
        <end position="164"/>
    </location>
</feature>
<feature type="compositionally biased region" description="Low complexity" evidence="1">
    <location>
        <begin position="136"/>
        <end position="151"/>
    </location>
</feature>
<sequence length="164" mass="18682">MSRWFLWWTCTGVFRRSCSHSSALSWRGRRSLTSCTRRTTTRWPTWRPSGTVCLRKSRTSGGVRFGRTGPWSGMASGPKQATERLRTRLSRAGRAMYSLETWSCGWRGTRTPCTRTRARTCPWGYGWQPWRPRSSTTTTTGRAGTCATRARQVPSTGPNSRLPR</sequence>
<dbReference type="AlphaFoldDB" id="A0A6B0UXB3"/>
<evidence type="ECO:0000313" key="2">
    <source>
        <dbReference type="EMBL" id="MXU94497.1"/>
    </source>
</evidence>
<organism evidence="2">
    <name type="scientific">Ixodes ricinus</name>
    <name type="common">Common tick</name>
    <name type="synonym">Acarus ricinus</name>
    <dbReference type="NCBI Taxonomy" id="34613"/>
    <lineage>
        <taxon>Eukaryota</taxon>
        <taxon>Metazoa</taxon>
        <taxon>Ecdysozoa</taxon>
        <taxon>Arthropoda</taxon>
        <taxon>Chelicerata</taxon>
        <taxon>Arachnida</taxon>
        <taxon>Acari</taxon>
        <taxon>Parasitiformes</taxon>
        <taxon>Ixodida</taxon>
        <taxon>Ixodoidea</taxon>
        <taxon>Ixodidae</taxon>
        <taxon>Ixodinae</taxon>
        <taxon>Ixodes</taxon>
    </lineage>
</organism>
<name>A0A6B0UXB3_IXORI</name>
<proteinExistence type="predicted"/>
<evidence type="ECO:0000256" key="1">
    <source>
        <dbReference type="SAM" id="MobiDB-lite"/>
    </source>
</evidence>